<dbReference type="EMBL" id="KZ824427">
    <property type="protein sequence ID" value="RAL03660.1"/>
    <property type="molecule type" value="Genomic_DNA"/>
</dbReference>
<accession>A0A395H7M6</accession>
<dbReference type="Proteomes" id="UP000249402">
    <property type="component" value="Unassembled WGS sequence"/>
</dbReference>
<dbReference type="GeneID" id="37223826"/>
<sequence>MVGDYCLHWEFPHLGHSRIYPVGSWRAQALGGQQRYKRGRQQTTGFKEMMTLFLSRHICLRVILISDDVSVLILLLSFALGRHVGRSGWWL</sequence>
<gene>
    <name evidence="2" type="ORF">BO80DRAFT_423091</name>
</gene>
<reference evidence="2 3" key="1">
    <citation type="submission" date="2018-02" db="EMBL/GenBank/DDBJ databases">
        <title>The genomes of Aspergillus section Nigri reveals drivers in fungal speciation.</title>
        <authorList>
            <consortium name="DOE Joint Genome Institute"/>
            <person name="Vesth T.C."/>
            <person name="Nybo J."/>
            <person name="Theobald S."/>
            <person name="Brandl J."/>
            <person name="Frisvad J.C."/>
            <person name="Nielsen K.F."/>
            <person name="Lyhne E.K."/>
            <person name="Kogle M.E."/>
            <person name="Kuo A."/>
            <person name="Riley R."/>
            <person name="Clum A."/>
            <person name="Nolan M."/>
            <person name="Lipzen A."/>
            <person name="Salamov A."/>
            <person name="Henrissat B."/>
            <person name="Wiebenga A."/>
            <person name="De vries R.P."/>
            <person name="Grigoriev I.V."/>
            <person name="Mortensen U.H."/>
            <person name="Andersen M.R."/>
            <person name="Baker S.E."/>
        </authorList>
    </citation>
    <scope>NUCLEOTIDE SEQUENCE [LARGE SCALE GENOMIC DNA]</scope>
    <source>
        <strain evidence="2 3">CBS 121593</strain>
    </source>
</reference>
<evidence type="ECO:0000256" key="1">
    <source>
        <dbReference type="SAM" id="Phobius"/>
    </source>
</evidence>
<dbReference type="AlphaFoldDB" id="A0A395H7M6"/>
<organism evidence="2 3">
    <name type="scientific">Aspergillus ibericus CBS 121593</name>
    <dbReference type="NCBI Taxonomy" id="1448316"/>
    <lineage>
        <taxon>Eukaryota</taxon>
        <taxon>Fungi</taxon>
        <taxon>Dikarya</taxon>
        <taxon>Ascomycota</taxon>
        <taxon>Pezizomycotina</taxon>
        <taxon>Eurotiomycetes</taxon>
        <taxon>Eurotiomycetidae</taxon>
        <taxon>Eurotiales</taxon>
        <taxon>Aspergillaceae</taxon>
        <taxon>Aspergillus</taxon>
        <taxon>Aspergillus subgen. Circumdati</taxon>
    </lineage>
</organism>
<evidence type="ECO:0000313" key="3">
    <source>
        <dbReference type="Proteomes" id="UP000249402"/>
    </source>
</evidence>
<name>A0A395H7M6_9EURO</name>
<dbReference type="RefSeq" id="XP_025577987.1">
    <property type="nucleotide sequence ID" value="XM_025718961.1"/>
</dbReference>
<keyword evidence="1" id="KW-0812">Transmembrane</keyword>
<protein>
    <submittedName>
        <fullName evidence="2">Uncharacterized protein</fullName>
    </submittedName>
</protein>
<keyword evidence="1" id="KW-1133">Transmembrane helix</keyword>
<feature type="transmembrane region" description="Helical" evidence="1">
    <location>
        <begin position="58"/>
        <end position="81"/>
    </location>
</feature>
<dbReference type="VEuPathDB" id="FungiDB:BO80DRAFT_423091"/>
<evidence type="ECO:0000313" key="2">
    <source>
        <dbReference type="EMBL" id="RAL03660.1"/>
    </source>
</evidence>
<proteinExistence type="predicted"/>
<keyword evidence="1" id="KW-0472">Membrane</keyword>
<keyword evidence="3" id="KW-1185">Reference proteome</keyword>